<organism evidence="2">
    <name type="scientific">Amphimedon queenslandica</name>
    <name type="common">Sponge</name>
    <dbReference type="NCBI Taxonomy" id="400682"/>
    <lineage>
        <taxon>Eukaryota</taxon>
        <taxon>Metazoa</taxon>
        <taxon>Porifera</taxon>
        <taxon>Demospongiae</taxon>
        <taxon>Heteroscleromorpha</taxon>
        <taxon>Haplosclerida</taxon>
        <taxon>Niphatidae</taxon>
        <taxon>Amphimedon</taxon>
    </lineage>
</organism>
<dbReference type="EnsemblMetazoa" id="Aqu2.1.20774_001">
    <property type="protein sequence ID" value="Aqu2.1.20774_001"/>
    <property type="gene ID" value="Aqu2.1.20774"/>
</dbReference>
<reference evidence="2" key="1">
    <citation type="submission" date="2017-05" db="UniProtKB">
        <authorList>
            <consortium name="EnsemblMetazoa"/>
        </authorList>
    </citation>
    <scope>IDENTIFICATION</scope>
</reference>
<dbReference type="AlphaFoldDB" id="A0A1X7TZ28"/>
<accession>A0A1X7TZ28</accession>
<protein>
    <recommendedName>
        <fullName evidence="1">Death domain-containing protein</fullName>
    </recommendedName>
</protein>
<proteinExistence type="predicted"/>
<name>A0A1X7TZ28_AMPQE</name>
<sequence length="231" mass="25694">MEERPVVRDLVLWLKDLIDWVPFGENLPGIREAHIQLIQAQNRDQIGPQKRELFNKWLAICPEASYNDVVNALEIAEQPVLAANVRKMVTGESVEVDKGEKKKEKGATPPVAKTAVDVSKIIDAIKEVLDKNFAKVQNATKRSLSMIASELFAKGIITNEVQGNPTYEGIISDFKGNLDLSDTKEEVREFCQNFLKGIASEGGPAKTAANKLGDEWKRELKESLGVDMTFD</sequence>
<dbReference type="Pfam" id="PF00531">
    <property type="entry name" value="Death"/>
    <property type="match status" value="1"/>
</dbReference>
<dbReference type="Gene3D" id="1.10.533.10">
    <property type="entry name" value="Death Domain, Fas"/>
    <property type="match status" value="1"/>
</dbReference>
<dbReference type="GO" id="GO:0007165">
    <property type="term" value="P:signal transduction"/>
    <property type="evidence" value="ECO:0007669"/>
    <property type="project" value="InterPro"/>
</dbReference>
<dbReference type="InterPro" id="IPR000488">
    <property type="entry name" value="Death_dom"/>
</dbReference>
<evidence type="ECO:0000313" key="2">
    <source>
        <dbReference type="EnsemblMetazoa" id="Aqu2.1.20774_001"/>
    </source>
</evidence>
<dbReference type="InterPro" id="IPR011029">
    <property type="entry name" value="DEATH-like_dom_sf"/>
</dbReference>
<dbReference type="SUPFAM" id="SSF47986">
    <property type="entry name" value="DEATH domain"/>
    <property type="match status" value="1"/>
</dbReference>
<dbReference type="InParanoid" id="A0A1X7TZ28"/>
<feature type="domain" description="Death" evidence="1">
    <location>
        <begin position="19"/>
        <end position="88"/>
    </location>
</feature>
<evidence type="ECO:0000259" key="1">
    <source>
        <dbReference type="Pfam" id="PF00531"/>
    </source>
</evidence>